<evidence type="ECO:0000313" key="2">
    <source>
        <dbReference type="EMBL" id="MDT0577122.1"/>
    </source>
</evidence>
<organism evidence="2 3">
    <name type="scientific">Croceicoccus esteveae</name>
    <dbReference type="NCBI Taxonomy" id="3075597"/>
    <lineage>
        <taxon>Bacteria</taxon>
        <taxon>Pseudomonadati</taxon>
        <taxon>Pseudomonadota</taxon>
        <taxon>Alphaproteobacteria</taxon>
        <taxon>Sphingomonadales</taxon>
        <taxon>Erythrobacteraceae</taxon>
        <taxon>Croceicoccus</taxon>
    </lineage>
</organism>
<accession>A0ABU2ZKI8</accession>
<sequence>MDRHGCLILSSIPTPRRWADAQWHFAEHLKWIRKVCPQNRDVDIRRMHYWTGWVALGDRNFPGVFGLMYFIARVNGMAPFMGKFLAQALGADRMDALCFLMQQLERVTVSRSRELLIGRLLDPAARAARQLGLLSYSGPNDTAAGKWPANGGTRAPPLRNREQRSCQRAR</sequence>
<dbReference type="EMBL" id="JAVRHS010000018">
    <property type="protein sequence ID" value="MDT0577122.1"/>
    <property type="molecule type" value="Genomic_DNA"/>
</dbReference>
<evidence type="ECO:0000256" key="1">
    <source>
        <dbReference type="SAM" id="MobiDB-lite"/>
    </source>
</evidence>
<name>A0ABU2ZKI8_9SPHN</name>
<comment type="caution">
    <text evidence="2">The sequence shown here is derived from an EMBL/GenBank/DDBJ whole genome shotgun (WGS) entry which is preliminary data.</text>
</comment>
<feature type="region of interest" description="Disordered" evidence="1">
    <location>
        <begin position="142"/>
        <end position="170"/>
    </location>
</feature>
<evidence type="ECO:0000313" key="3">
    <source>
        <dbReference type="Proteomes" id="UP001259803"/>
    </source>
</evidence>
<gene>
    <name evidence="2" type="ORF">RM533_13195</name>
</gene>
<feature type="compositionally biased region" description="Basic and acidic residues" evidence="1">
    <location>
        <begin position="159"/>
        <end position="170"/>
    </location>
</feature>
<proteinExistence type="predicted"/>
<keyword evidence="3" id="KW-1185">Reference proteome</keyword>
<reference evidence="2 3" key="1">
    <citation type="submission" date="2023-09" db="EMBL/GenBank/DDBJ databases">
        <authorList>
            <person name="Rey-Velasco X."/>
        </authorList>
    </citation>
    <scope>NUCLEOTIDE SEQUENCE [LARGE SCALE GENOMIC DNA]</scope>
    <source>
        <strain evidence="2 3">F390</strain>
    </source>
</reference>
<dbReference type="Proteomes" id="UP001259803">
    <property type="component" value="Unassembled WGS sequence"/>
</dbReference>
<dbReference type="RefSeq" id="WP_311341697.1">
    <property type="nucleotide sequence ID" value="NZ_JAVRHS010000018.1"/>
</dbReference>
<protein>
    <submittedName>
        <fullName evidence="2">Uncharacterized protein</fullName>
    </submittedName>
</protein>